<name>A0A2T9YMS2_9FUNG</name>
<organism evidence="2 3">
    <name type="scientific">Smittium simulii</name>
    <dbReference type="NCBI Taxonomy" id="133385"/>
    <lineage>
        <taxon>Eukaryota</taxon>
        <taxon>Fungi</taxon>
        <taxon>Fungi incertae sedis</taxon>
        <taxon>Zoopagomycota</taxon>
        <taxon>Kickxellomycotina</taxon>
        <taxon>Harpellomycetes</taxon>
        <taxon>Harpellales</taxon>
        <taxon>Legeriomycetaceae</taxon>
        <taxon>Smittium</taxon>
    </lineage>
</organism>
<accession>A0A2T9YMS2</accession>
<sequence length="528" mass="58500">MSPSEPRLATIAKLLLDTTDSILDTLDLLSRSSCSPAQTANAVQLKQVGNRLISEISLLFPSFPACTETCEPSNFALNNAPPTHDHNTSADTLKPADQKILEFVAWIRSCLNAIQPSAIQLHQPLKNILPQTASNNSPSALNPQNELVLKLQLALDALQKFPTLNTQQPSVKFSPKQANSICDSNASNFLHNSAPSRNVPLEPPPNSARFESHQSQQPVSDLPCAQSLEKLDYSKQKYATNNQPKAFFLNERASNSIQKQLTLDLNHLAIKQKSALPQLVPLTVSPTISSKDLNSQSYPNKKNTFWRKNSVSLSPLAKSFEESSFKPSTNMYPVSTKYKTVDMQDQSFLVTNIKQMLNTSAELIGYLEPHIFKFLNSISKHNTYELNTLSPSTTNHTTGLSLSNTNLNSEQSSKTNNSNSLISSRDLELSSDLPQNLNEPNSESSSINELISFKESCSNLSMAITDQPQNYIDKNKVELLVQDTIESFVKLSKHILHKNILQTANKNTLNCYRNLVQTTRVLGSYLSL</sequence>
<dbReference type="AlphaFoldDB" id="A0A2T9YMS2"/>
<comment type="caution">
    <text evidence="2">The sequence shown here is derived from an EMBL/GenBank/DDBJ whole genome shotgun (WGS) entry which is preliminary data.</text>
</comment>
<dbReference type="OrthoDB" id="10690526at2759"/>
<dbReference type="Proteomes" id="UP000245383">
    <property type="component" value="Unassembled WGS sequence"/>
</dbReference>
<evidence type="ECO:0000256" key="1">
    <source>
        <dbReference type="SAM" id="MobiDB-lite"/>
    </source>
</evidence>
<dbReference type="EMBL" id="MBFR01000122">
    <property type="protein sequence ID" value="PVU93655.1"/>
    <property type="molecule type" value="Genomic_DNA"/>
</dbReference>
<protein>
    <submittedName>
        <fullName evidence="2">Uncharacterized protein</fullName>
    </submittedName>
</protein>
<feature type="region of interest" description="Disordered" evidence="1">
    <location>
        <begin position="184"/>
        <end position="219"/>
    </location>
</feature>
<gene>
    <name evidence="2" type="ORF">BB561_003127</name>
</gene>
<feature type="compositionally biased region" description="Polar residues" evidence="1">
    <location>
        <begin position="390"/>
        <end position="423"/>
    </location>
</feature>
<proteinExistence type="predicted"/>
<keyword evidence="3" id="KW-1185">Reference proteome</keyword>
<feature type="region of interest" description="Disordered" evidence="1">
    <location>
        <begin position="390"/>
        <end position="425"/>
    </location>
</feature>
<reference evidence="2 3" key="1">
    <citation type="journal article" date="2018" name="MBio">
        <title>Comparative Genomics Reveals the Core Gene Toolbox for the Fungus-Insect Symbiosis.</title>
        <authorList>
            <person name="Wang Y."/>
            <person name="Stata M."/>
            <person name="Wang W."/>
            <person name="Stajich J.E."/>
            <person name="White M.M."/>
            <person name="Moncalvo J.M."/>
        </authorList>
    </citation>
    <scope>NUCLEOTIDE SEQUENCE [LARGE SCALE GENOMIC DNA]</scope>
    <source>
        <strain evidence="2 3">SWE-8-4</strain>
    </source>
</reference>
<evidence type="ECO:0000313" key="3">
    <source>
        <dbReference type="Proteomes" id="UP000245383"/>
    </source>
</evidence>
<feature type="compositionally biased region" description="Polar residues" evidence="1">
    <location>
        <begin position="184"/>
        <end position="196"/>
    </location>
</feature>
<evidence type="ECO:0000313" key="2">
    <source>
        <dbReference type="EMBL" id="PVU93655.1"/>
    </source>
</evidence>